<dbReference type="PANTHER" id="PTHR28260:SF1">
    <property type="entry name" value="SPINDLE POLE BODY COMPONENT SPC105"/>
    <property type="match status" value="1"/>
</dbReference>
<evidence type="ECO:0000256" key="2">
    <source>
        <dbReference type="SAM" id="MobiDB-lite"/>
    </source>
</evidence>
<comment type="caution">
    <text evidence="4">The sequence shown here is derived from an EMBL/GenBank/DDBJ whole genome shotgun (WGS) entry which is preliminary data.</text>
</comment>
<keyword evidence="5" id="KW-1185">Reference proteome</keyword>
<evidence type="ECO:0000256" key="1">
    <source>
        <dbReference type="SAM" id="Coils"/>
    </source>
</evidence>
<organism evidence="4 5">
    <name type="scientific">Funneliformis mosseae</name>
    <name type="common">Endomycorrhizal fungus</name>
    <name type="synonym">Glomus mosseae</name>
    <dbReference type="NCBI Taxonomy" id="27381"/>
    <lineage>
        <taxon>Eukaryota</taxon>
        <taxon>Fungi</taxon>
        <taxon>Fungi incertae sedis</taxon>
        <taxon>Mucoromycota</taxon>
        <taxon>Glomeromycotina</taxon>
        <taxon>Glomeromycetes</taxon>
        <taxon>Glomerales</taxon>
        <taxon>Glomeraceae</taxon>
        <taxon>Funneliformis</taxon>
    </lineage>
</organism>
<evidence type="ECO:0000259" key="3">
    <source>
        <dbReference type="Pfam" id="PF18210"/>
    </source>
</evidence>
<name>A0A9N9BJ41_FUNMO</name>
<dbReference type="GO" id="GO:1990758">
    <property type="term" value="P:mitotic sister chromatid biorientation"/>
    <property type="evidence" value="ECO:0007669"/>
    <property type="project" value="TreeGrafter"/>
</dbReference>
<dbReference type="Proteomes" id="UP000789375">
    <property type="component" value="Unassembled WGS sequence"/>
</dbReference>
<feature type="region of interest" description="Disordered" evidence="2">
    <location>
        <begin position="1"/>
        <end position="39"/>
    </location>
</feature>
<feature type="compositionally biased region" description="Polar residues" evidence="2">
    <location>
        <begin position="340"/>
        <end position="353"/>
    </location>
</feature>
<dbReference type="EMBL" id="CAJVPP010001667">
    <property type="protein sequence ID" value="CAG8567546.1"/>
    <property type="molecule type" value="Genomic_DNA"/>
</dbReference>
<dbReference type="Pfam" id="PF18210">
    <property type="entry name" value="Knl1_RWD_C"/>
    <property type="match status" value="1"/>
</dbReference>
<proteinExistence type="predicted"/>
<dbReference type="GO" id="GO:0000776">
    <property type="term" value="C:kinetochore"/>
    <property type="evidence" value="ECO:0007669"/>
    <property type="project" value="TreeGrafter"/>
</dbReference>
<dbReference type="InterPro" id="IPR040850">
    <property type="entry name" value="Knl1_RWD_C"/>
</dbReference>
<dbReference type="PANTHER" id="PTHR28260">
    <property type="entry name" value="SPINDLE POLE BODY COMPONENT SPC105"/>
    <property type="match status" value="1"/>
</dbReference>
<dbReference type="GO" id="GO:0007094">
    <property type="term" value="P:mitotic spindle assembly checkpoint signaling"/>
    <property type="evidence" value="ECO:0007669"/>
    <property type="project" value="TreeGrafter"/>
</dbReference>
<dbReference type="GO" id="GO:0034501">
    <property type="term" value="P:protein localization to kinetochore"/>
    <property type="evidence" value="ECO:0007669"/>
    <property type="project" value="TreeGrafter"/>
</dbReference>
<protein>
    <submittedName>
        <fullName evidence="4">1283_t:CDS:1</fullName>
    </submittedName>
</protein>
<accession>A0A9N9BJ41</accession>
<sequence length="623" mass="72573">MKVKRELSSPRRSPRFNTSPKRRRSFLLPPPTRSILKKNDDTTNFDILQDENLATNVLDSLWETDMTENVDGQRRRKSIGRRVSFASKARVRLFDKYEVAGQQPADQSMTSSLNGDRDETSEFMLTINTQSPENIDLKPEEMKFMRVDQNKQQIDEVAEQQQAESIVSNPLYGDKNETSEIVSTISTPSPEINEYKTEEIKEIRTLTEEQSQQIDKDVVAEQQSGEPIVSNTLNNDRDEALEFIPIMSTLSTEDMDFQSEEMKALIEKQNQQIDKHETAKQQPAEPSISKSINDDRNEATEFMLTISTPSSEINECKSEEIKVSLTKEQNQRIDKYEVVEQQTVEPNVSNPSNDDLDETPENNDFESEEMKLMRALVEEQNQQIEIFEAEFENINKEMQTLGKKRGHLIKEKVDIEQKIRDAKRLVEVTQCYTEKDLHDVQEQYRALVSKHKWNPKTLSDELVHLEYDETIQVKIDIRDLRKRGDTNIPFVEVLLNLNDNMKPEEKLYYQIIFDGVRGFALNSDYWENSRQLYRDYHVLKFKLPTEIISGKIHNDKDNNGKEIIMRFRDIVRYPNVSNMLWEIEPIYGKVNESFIKESINEHFSSNVIGCIKNACVIIQKQVF</sequence>
<evidence type="ECO:0000313" key="5">
    <source>
        <dbReference type="Proteomes" id="UP000789375"/>
    </source>
</evidence>
<gene>
    <name evidence="4" type="ORF">FMOSSE_LOCUS7284</name>
</gene>
<reference evidence="4" key="1">
    <citation type="submission" date="2021-06" db="EMBL/GenBank/DDBJ databases">
        <authorList>
            <person name="Kallberg Y."/>
            <person name="Tangrot J."/>
            <person name="Rosling A."/>
        </authorList>
    </citation>
    <scope>NUCLEOTIDE SEQUENCE</scope>
    <source>
        <strain evidence="4">87-6 pot B 2015</strain>
    </source>
</reference>
<feature type="coiled-coil region" evidence="1">
    <location>
        <begin position="370"/>
        <end position="404"/>
    </location>
</feature>
<feature type="domain" description="Knl1 C-terminal RWD" evidence="3">
    <location>
        <begin position="394"/>
        <end position="505"/>
    </location>
</feature>
<feature type="region of interest" description="Disordered" evidence="2">
    <location>
        <begin position="340"/>
        <end position="362"/>
    </location>
</feature>
<keyword evidence="1" id="KW-0175">Coiled coil</keyword>
<evidence type="ECO:0000313" key="4">
    <source>
        <dbReference type="EMBL" id="CAG8567546.1"/>
    </source>
</evidence>
<dbReference type="AlphaFoldDB" id="A0A9N9BJ41"/>
<feature type="region of interest" description="Disordered" evidence="2">
    <location>
        <begin position="268"/>
        <end position="295"/>
    </location>
</feature>
<dbReference type="InterPro" id="IPR033338">
    <property type="entry name" value="Spc105/Spc7"/>
</dbReference>